<gene>
    <name evidence="2" type="ORF">SAMN05660197_1122</name>
</gene>
<accession>A0A1W1WSU9</accession>
<dbReference type="AlphaFoldDB" id="A0A1W1WSU9"/>
<evidence type="ECO:0000256" key="1">
    <source>
        <dbReference type="SAM" id="Coils"/>
    </source>
</evidence>
<evidence type="ECO:0000313" key="3">
    <source>
        <dbReference type="Proteomes" id="UP000192602"/>
    </source>
</evidence>
<dbReference type="EMBL" id="FWWZ01000001">
    <property type="protein sequence ID" value="SMC09316.1"/>
    <property type="molecule type" value="Genomic_DNA"/>
</dbReference>
<evidence type="ECO:0008006" key="4">
    <source>
        <dbReference type="Google" id="ProtNLM"/>
    </source>
</evidence>
<dbReference type="STRING" id="1069081.SAMN05660197_1122"/>
<organism evidence="2 3">
    <name type="scientific">Nitratiruptor tergarcus DSM 16512</name>
    <dbReference type="NCBI Taxonomy" id="1069081"/>
    <lineage>
        <taxon>Bacteria</taxon>
        <taxon>Pseudomonadati</taxon>
        <taxon>Campylobacterota</taxon>
        <taxon>Epsilonproteobacteria</taxon>
        <taxon>Nautiliales</taxon>
        <taxon>Nitratiruptoraceae</taxon>
        <taxon>Nitratiruptor</taxon>
    </lineage>
</organism>
<reference evidence="3" key="1">
    <citation type="submission" date="2017-04" db="EMBL/GenBank/DDBJ databases">
        <authorList>
            <person name="Varghese N."/>
            <person name="Submissions S."/>
        </authorList>
    </citation>
    <scope>NUCLEOTIDE SEQUENCE [LARGE SCALE GENOMIC DNA]</scope>
    <source>
        <strain evidence="3">DSM 16512</strain>
    </source>
</reference>
<sequence length="118" mass="13797">MNAQELLNQFIEELKKENKLLIESVKEKDASSRLMEIVQRKEEILRQILSLEKEEVEPYQEELQLIDELTERNKSLAVNNIEFINDIFDAIYAANSPTKYTKDGNITTSKEGFFNKKV</sequence>
<name>A0A1W1WSU9_9BACT</name>
<keyword evidence="3" id="KW-1185">Reference proteome</keyword>
<dbReference type="Proteomes" id="UP000192602">
    <property type="component" value="Unassembled WGS sequence"/>
</dbReference>
<protein>
    <recommendedName>
        <fullName evidence="4">FlgN protein</fullName>
    </recommendedName>
</protein>
<proteinExistence type="predicted"/>
<feature type="coiled-coil region" evidence="1">
    <location>
        <begin position="11"/>
        <end position="79"/>
    </location>
</feature>
<dbReference type="RefSeq" id="WP_084275551.1">
    <property type="nucleotide sequence ID" value="NZ_AP026671.1"/>
</dbReference>
<keyword evidence="1" id="KW-0175">Coiled coil</keyword>
<evidence type="ECO:0000313" key="2">
    <source>
        <dbReference type="EMBL" id="SMC09316.1"/>
    </source>
</evidence>